<dbReference type="GO" id="GO:0004843">
    <property type="term" value="F:cysteine-type deubiquitinase activity"/>
    <property type="evidence" value="ECO:0007669"/>
    <property type="project" value="UniProtKB-EC"/>
</dbReference>
<feature type="compositionally biased region" description="Basic and acidic residues" evidence="8">
    <location>
        <begin position="654"/>
        <end position="665"/>
    </location>
</feature>
<keyword evidence="4" id="KW-0645">Protease</keyword>
<dbReference type="EMBL" id="KL198032">
    <property type="protein sequence ID" value="KDQ15414.1"/>
    <property type="molecule type" value="Genomic_DNA"/>
</dbReference>
<evidence type="ECO:0000256" key="5">
    <source>
        <dbReference type="ARBA" id="ARBA00022786"/>
    </source>
</evidence>
<keyword evidence="9" id="KW-0812">Transmembrane</keyword>
<sequence length="747" mass="81943">MLEQLKHSYYDFLYRTQGNPQEQFAIAFLLLLSFFYFVPPALQSLLETLGMDFLWSWVFSDSSASHSKGHKKNGSNGGIIRSRAQQLAFENSSQEREDDGYVYPGLVNVSGTYCFMNSTVQALASLSYLQPRIEAVHEKAEKWDVPTPVTDQLRDLLTDLNTPQSHRSSIRPVPLINALSAPRPGTGSRSLLFSSREHQDAQELFQLLSSLIKDEAVEVAKESKRDRGLIVYESEEEDGNDDAGKSPFEGLTANRRSCVECGYTEAVMHFAFDNIQLPVPRMASCLLEECLAEYTRLETLTDCICRKCSLLATHHRLKAERDRLSASVARGSASSSKKKRAREARKYEERVHTALDQGRIEDDIRGVTIDKVVSRCSTKQAMIARPPPILALHLNRSMYHGYAGKNPCRVVFPEYLDLTPFTTSGRLSTSPSAPISSPSSDHPRSTTPTPASLSAPRILYRLSAVVCHYGMHSFGHYIAYRRKPRAPTAGNHRFDPPVLRCPLGCECEKCVMLGPVREEDEERPKMGGWLKISDDRVEEVGINTVLAENSGTFMLYYERVVGNPLAFPAPESASQETLTMPVEAPAVEESEAELKKVARGARVVRSVSTRRLRAVAAAQEGTKSNGHAIGNGAPALANGSASGGPSKIPSPPKPHQESTAPERTDPPLAPLSSVPLTPVRAVRQSDGLPDSLSSPSSPPPTTKANGTSSPSKHSARTSHSRARSPPPNHPASLTRPMSPQRTVGLRA</sequence>
<dbReference type="STRING" id="930990.A0A067MIR8"/>
<proteinExistence type="inferred from homology"/>
<keyword evidence="9" id="KW-1133">Transmembrane helix</keyword>
<dbReference type="OrthoDB" id="2020758at2759"/>
<feature type="region of interest" description="Disordered" evidence="8">
    <location>
        <begin position="423"/>
        <end position="452"/>
    </location>
</feature>
<gene>
    <name evidence="11" type="ORF">BOTBODRAFT_31743</name>
</gene>
<accession>A0A067MIR8</accession>
<name>A0A067MIR8_BOTB1</name>
<feature type="domain" description="USP" evidence="10">
    <location>
        <begin position="104"/>
        <end position="560"/>
    </location>
</feature>
<feature type="compositionally biased region" description="Low complexity" evidence="8">
    <location>
        <begin position="685"/>
        <end position="695"/>
    </location>
</feature>
<dbReference type="PROSITE" id="PS50235">
    <property type="entry name" value="USP_3"/>
    <property type="match status" value="1"/>
</dbReference>
<dbReference type="EC" id="3.4.19.12" evidence="3"/>
<keyword evidence="9" id="KW-0472">Membrane</keyword>
<dbReference type="GO" id="GO:0016579">
    <property type="term" value="P:protein deubiquitination"/>
    <property type="evidence" value="ECO:0007669"/>
    <property type="project" value="InterPro"/>
</dbReference>
<evidence type="ECO:0000256" key="9">
    <source>
        <dbReference type="SAM" id="Phobius"/>
    </source>
</evidence>
<dbReference type="GO" id="GO:0005634">
    <property type="term" value="C:nucleus"/>
    <property type="evidence" value="ECO:0007669"/>
    <property type="project" value="TreeGrafter"/>
</dbReference>
<dbReference type="PANTHER" id="PTHR24006">
    <property type="entry name" value="UBIQUITIN CARBOXYL-TERMINAL HYDROLASE"/>
    <property type="match status" value="1"/>
</dbReference>
<comment type="catalytic activity">
    <reaction evidence="1">
        <text>Thiol-dependent hydrolysis of ester, thioester, amide, peptide and isopeptide bonds formed by the C-terminal Gly of ubiquitin (a 76-residue protein attached to proteins as an intracellular targeting signal).</text>
        <dbReference type="EC" id="3.4.19.12"/>
    </reaction>
</comment>
<dbReference type="PROSITE" id="PS00973">
    <property type="entry name" value="USP_2"/>
    <property type="match status" value="1"/>
</dbReference>
<dbReference type="InterPro" id="IPR028889">
    <property type="entry name" value="USP"/>
</dbReference>
<evidence type="ECO:0000256" key="3">
    <source>
        <dbReference type="ARBA" id="ARBA00012759"/>
    </source>
</evidence>
<comment type="similarity">
    <text evidence="2">Belongs to the peptidase C19 family.</text>
</comment>
<feature type="compositionally biased region" description="Low complexity" evidence="8">
    <location>
        <begin position="428"/>
        <end position="440"/>
    </location>
</feature>
<dbReference type="InParanoid" id="A0A067MIR8"/>
<dbReference type="Gene3D" id="3.90.70.10">
    <property type="entry name" value="Cysteine proteinases"/>
    <property type="match status" value="1"/>
</dbReference>
<dbReference type="Pfam" id="PF00443">
    <property type="entry name" value="UCH"/>
    <property type="match status" value="1"/>
</dbReference>
<keyword evidence="6" id="KW-0378">Hydrolase</keyword>
<dbReference type="PANTHER" id="PTHR24006:SF888">
    <property type="entry name" value="UBIQUITIN CARBOXYL-TERMINAL HYDROLASE 30"/>
    <property type="match status" value="1"/>
</dbReference>
<feature type="region of interest" description="Disordered" evidence="8">
    <location>
        <begin position="617"/>
        <end position="747"/>
    </location>
</feature>
<feature type="transmembrane region" description="Helical" evidence="9">
    <location>
        <begin position="24"/>
        <end position="42"/>
    </location>
</feature>
<dbReference type="HOGENOM" id="CLU_013485_0_0_1"/>
<dbReference type="SUPFAM" id="SSF54001">
    <property type="entry name" value="Cysteine proteinases"/>
    <property type="match status" value="1"/>
</dbReference>
<dbReference type="Proteomes" id="UP000027195">
    <property type="component" value="Unassembled WGS sequence"/>
</dbReference>
<evidence type="ECO:0000313" key="11">
    <source>
        <dbReference type="EMBL" id="KDQ15414.1"/>
    </source>
</evidence>
<feature type="compositionally biased region" description="Basic residues" evidence="8">
    <location>
        <begin position="713"/>
        <end position="722"/>
    </location>
</feature>
<evidence type="ECO:0000256" key="4">
    <source>
        <dbReference type="ARBA" id="ARBA00022670"/>
    </source>
</evidence>
<evidence type="ECO:0000256" key="7">
    <source>
        <dbReference type="ARBA" id="ARBA00022807"/>
    </source>
</evidence>
<evidence type="ECO:0000259" key="10">
    <source>
        <dbReference type="PROSITE" id="PS50235"/>
    </source>
</evidence>
<evidence type="ECO:0000256" key="2">
    <source>
        <dbReference type="ARBA" id="ARBA00009085"/>
    </source>
</evidence>
<dbReference type="GO" id="GO:0006508">
    <property type="term" value="P:proteolysis"/>
    <property type="evidence" value="ECO:0007669"/>
    <property type="project" value="UniProtKB-KW"/>
</dbReference>
<keyword evidence="12" id="KW-1185">Reference proteome</keyword>
<protein>
    <recommendedName>
        <fullName evidence="3">ubiquitinyl hydrolase 1</fullName>
        <ecNumber evidence="3">3.4.19.12</ecNumber>
    </recommendedName>
</protein>
<evidence type="ECO:0000256" key="6">
    <source>
        <dbReference type="ARBA" id="ARBA00022801"/>
    </source>
</evidence>
<evidence type="ECO:0000256" key="8">
    <source>
        <dbReference type="SAM" id="MobiDB-lite"/>
    </source>
</evidence>
<dbReference type="InterPro" id="IPR050164">
    <property type="entry name" value="Peptidase_C19"/>
</dbReference>
<organism evidence="11 12">
    <name type="scientific">Botryobasidium botryosum (strain FD-172 SS1)</name>
    <dbReference type="NCBI Taxonomy" id="930990"/>
    <lineage>
        <taxon>Eukaryota</taxon>
        <taxon>Fungi</taxon>
        <taxon>Dikarya</taxon>
        <taxon>Basidiomycota</taxon>
        <taxon>Agaricomycotina</taxon>
        <taxon>Agaricomycetes</taxon>
        <taxon>Cantharellales</taxon>
        <taxon>Botryobasidiaceae</taxon>
        <taxon>Botryobasidium</taxon>
    </lineage>
</organism>
<dbReference type="GO" id="GO:0005829">
    <property type="term" value="C:cytosol"/>
    <property type="evidence" value="ECO:0007669"/>
    <property type="project" value="TreeGrafter"/>
</dbReference>
<dbReference type="AlphaFoldDB" id="A0A067MIR8"/>
<keyword evidence="5" id="KW-0833">Ubl conjugation pathway</keyword>
<dbReference type="InterPro" id="IPR001394">
    <property type="entry name" value="Peptidase_C19_UCH"/>
</dbReference>
<keyword evidence="7" id="KW-0788">Thiol protease</keyword>
<dbReference type="InterPro" id="IPR018200">
    <property type="entry name" value="USP_CS"/>
</dbReference>
<dbReference type="InterPro" id="IPR038765">
    <property type="entry name" value="Papain-like_cys_pep_sf"/>
</dbReference>
<evidence type="ECO:0000256" key="1">
    <source>
        <dbReference type="ARBA" id="ARBA00000707"/>
    </source>
</evidence>
<evidence type="ECO:0000313" key="12">
    <source>
        <dbReference type="Proteomes" id="UP000027195"/>
    </source>
</evidence>
<dbReference type="CDD" id="cd02662">
    <property type="entry name" value="Peptidase_C19F"/>
    <property type="match status" value="1"/>
</dbReference>
<reference evidence="12" key="1">
    <citation type="journal article" date="2014" name="Proc. Natl. Acad. Sci. U.S.A.">
        <title>Extensive sampling of basidiomycete genomes demonstrates inadequacy of the white-rot/brown-rot paradigm for wood decay fungi.</title>
        <authorList>
            <person name="Riley R."/>
            <person name="Salamov A.A."/>
            <person name="Brown D.W."/>
            <person name="Nagy L.G."/>
            <person name="Floudas D."/>
            <person name="Held B.W."/>
            <person name="Levasseur A."/>
            <person name="Lombard V."/>
            <person name="Morin E."/>
            <person name="Otillar R."/>
            <person name="Lindquist E.A."/>
            <person name="Sun H."/>
            <person name="LaButti K.M."/>
            <person name="Schmutz J."/>
            <person name="Jabbour D."/>
            <person name="Luo H."/>
            <person name="Baker S.E."/>
            <person name="Pisabarro A.G."/>
            <person name="Walton J.D."/>
            <person name="Blanchette R.A."/>
            <person name="Henrissat B."/>
            <person name="Martin F."/>
            <person name="Cullen D."/>
            <person name="Hibbett D.S."/>
            <person name="Grigoriev I.V."/>
        </authorList>
    </citation>
    <scope>NUCLEOTIDE SEQUENCE [LARGE SCALE GENOMIC DNA]</scope>
    <source>
        <strain evidence="12">FD-172 SS1</strain>
    </source>
</reference>